<dbReference type="Gene3D" id="2.60.40.2130">
    <property type="entry name" value="F-spondin domain"/>
    <property type="match status" value="1"/>
</dbReference>
<proteinExistence type="predicted"/>
<dbReference type="NCBIfam" id="NF038123">
    <property type="entry name" value="NF038123_dom"/>
    <property type="match status" value="1"/>
</dbReference>
<sequence length="284" mass="27924">MQAIAIRKLALALVAAIAVAALALVAVAVSPTAGQQNVTYNVTIENLTSGQPFTPPVVAAHTSGIDVFEVGQAASPEVLAIAENGNNDPLVALLGGSAAVLDSASGTAPVKPCESATITVAAPAGSLLSVVFMLICTNDGFSGVDSMTLPASGSESVDANAYDAGTENNTEDFADIVPPCQDLIGVSSDDAGTGETNSALAEGGVIAVHSGIQGGTDLTVSDHGWTDPVARITVAAAASLPDSGGVPPTGSSGGLWALYLSIAGAALLIVGGGAFFVASRRAVR</sequence>
<reference evidence="3" key="1">
    <citation type="journal article" date="2015" name="Nature">
        <title>Complex archaea that bridge the gap between prokaryotes and eukaryotes.</title>
        <authorList>
            <person name="Spang A."/>
            <person name="Saw J.H."/>
            <person name="Jorgensen S.L."/>
            <person name="Zaremba-Niedzwiedzka K."/>
            <person name="Martijn J."/>
            <person name="Lind A.E."/>
            <person name="van Eijk R."/>
            <person name="Schleper C."/>
            <person name="Guy L."/>
            <person name="Ettema T.J."/>
        </authorList>
    </citation>
    <scope>NUCLEOTIDE SEQUENCE</scope>
</reference>
<feature type="transmembrane region" description="Helical" evidence="1">
    <location>
        <begin position="256"/>
        <end position="278"/>
    </location>
</feature>
<name>A0A0F8YYR5_9ZZZZ</name>
<comment type="caution">
    <text evidence="3">The sequence shown here is derived from an EMBL/GenBank/DDBJ whole genome shotgun (WGS) entry which is preliminary data.</text>
</comment>
<feature type="domain" description="Spondin" evidence="2">
    <location>
        <begin position="53"/>
        <end position="169"/>
    </location>
</feature>
<dbReference type="Pfam" id="PF06468">
    <property type="entry name" value="Spond_N"/>
    <property type="match status" value="1"/>
</dbReference>
<dbReference type="EMBL" id="LAZR01066666">
    <property type="protein sequence ID" value="KKK53121.1"/>
    <property type="molecule type" value="Genomic_DNA"/>
</dbReference>
<evidence type="ECO:0000313" key="3">
    <source>
        <dbReference type="EMBL" id="KKK53121.1"/>
    </source>
</evidence>
<evidence type="ECO:0000259" key="2">
    <source>
        <dbReference type="Pfam" id="PF06468"/>
    </source>
</evidence>
<dbReference type="AlphaFoldDB" id="A0A0F8YYR5"/>
<keyword evidence="1" id="KW-1133">Transmembrane helix</keyword>
<organism evidence="3">
    <name type="scientific">marine sediment metagenome</name>
    <dbReference type="NCBI Taxonomy" id="412755"/>
    <lineage>
        <taxon>unclassified sequences</taxon>
        <taxon>metagenomes</taxon>
        <taxon>ecological metagenomes</taxon>
    </lineage>
</organism>
<evidence type="ECO:0000256" key="1">
    <source>
        <dbReference type="SAM" id="Phobius"/>
    </source>
</evidence>
<keyword evidence="1" id="KW-0812">Transmembrane</keyword>
<dbReference type="InterPro" id="IPR038678">
    <property type="entry name" value="Spondin_N_sf"/>
</dbReference>
<protein>
    <recommendedName>
        <fullName evidence="2">Spondin domain-containing protein</fullName>
    </recommendedName>
</protein>
<accession>A0A0F8YYR5</accession>
<dbReference type="InterPro" id="IPR009465">
    <property type="entry name" value="Spondin_N"/>
</dbReference>
<gene>
    <name evidence="3" type="ORF">LCGC14_3097960</name>
</gene>
<keyword evidence="1" id="KW-0472">Membrane</keyword>